<dbReference type="PANTHER" id="PTHR30607:SF2">
    <property type="entry name" value="POTASSIUM-TRANSPORTING ATPASE POTASSIUM-BINDING SUBUNIT"/>
    <property type="match status" value="1"/>
</dbReference>
<evidence type="ECO:0000256" key="7">
    <source>
        <dbReference type="ARBA" id="ARBA00023065"/>
    </source>
</evidence>
<protein>
    <recommendedName>
        <fullName evidence="9">Potassium-transporting ATPase potassium-binding subunit</fullName>
    </recommendedName>
    <alternativeName>
        <fullName evidence="9">ATP phosphohydrolase [potassium-transporting] A chain</fullName>
    </alternativeName>
    <alternativeName>
        <fullName evidence="9">Potassium-binding and translocating subunit A</fullName>
    </alternativeName>
    <alternativeName>
        <fullName evidence="9">Potassium-translocating ATPase A chain</fullName>
    </alternativeName>
</protein>
<comment type="subcellular location">
    <subcellularLocation>
        <location evidence="9">Cell membrane</location>
        <topology evidence="9">Multi-pass membrane protein</topology>
    </subcellularLocation>
</comment>
<comment type="similarity">
    <text evidence="9">Belongs to the KdpA family.</text>
</comment>
<evidence type="ECO:0000313" key="11">
    <source>
        <dbReference type="Proteomes" id="UP001595834"/>
    </source>
</evidence>
<evidence type="ECO:0000313" key="10">
    <source>
        <dbReference type="EMBL" id="MFC4962063.1"/>
    </source>
</evidence>
<keyword evidence="7 9" id="KW-0406">Ion transport</keyword>
<dbReference type="NCBIfam" id="TIGR00680">
    <property type="entry name" value="kdpA"/>
    <property type="match status" value="1"/>
</dbReference>
<proteinExistence type="inferred from homology"/>
<dbReference type="InterPro" id="IPR004623">
    <property type="entry name" value="KdpA"/>
</dbReference>
<keyword evidence="2 9" id="KW-1003">Cell membrane</keyword>
<feature type="transmembrane region" description="Helical" evidence="9">
    <location>
        <begin position="522"/>
        <end position="544"/>
    </location>
</feature>
<feature type="transmembrane region" description="Helical" evidence="9">
    <location>
        <begin position="61"/>
        <end position="79"/>
    </location>
</feature>
<comment type="function">
    <text evidence="9">Part of the high-affinity ATP-driven potassium transport (or Kdp) system, which catalyzes the hydrolysis of ATP coupled with the electrogenic transport of potassium into the cytoplasm. This subunit binds the extracellular potassium ions and delivers the ions to the membrane domain of KdpB through an intramembrane tunnel.</text>
</comment>
<evidence type="ECO:0000256" key="1">
    <source>
        <dbReference type="ARBA" id="ARBA00022448"/>
    </source>
</evidence>
<dbReference type="Pfam" id="PF03814">
    <property type="entry name" value="KdpA"/>
    <property type="match status" value="1"/>
</dbReference>
<keyword evidence="5 9" id="KW-0630">Potassium</keyword>
<dbReference type="HAMAP" id="MF_00275">
    <property type="entry name" value="KdpA"/>
    <property type="match status" value="1"/>
</dbReference>
<evidence type="ECO:0000256" key="6">
    <source>
        <dbReference type="ARBA" id="ARBA00022989"/>
    </source>
</evidence>
<keyword evidence="6 9" id="KW-1133">Transmembrane helix</keyword>
<sequence length="554" mass="57960">MSPVLAGVLQFLALAVALGLAYRPLGDYMARVYSSDKHLRVEKWIYKAIGANPSTEMRWPAYLRGVLAFSAVSVLFLYLMQRLQGSLPGSLGFVSIPADQAFNTAASFVSNTNWQSYSGEQTMGHVVQTGGLAVQNFVSASVGIAVAVALVRGFARSRTGELGNFWSDLVRGTVRILLPIAALGAIVLVACGAIQNFSGIHEVGQFMGGSQQWNGGAVASQEAIKELGTNGGGYFNANSAHPFENPNGFTNLFEIFLILVIPFALTRTFGRMVGSVKQGYAILATMVTIWIGFTALMMWTEFHHGGPALDIAGGAMEGKENRFGVGGSSIFAVATTLTSTGAVDAFHSSLTGFGGGITMLGMQLGEIAPGGTGSGLYGMLIMAIIAVFIAGLMVGRTPEYLGKKIGTREIKFAACYILVTPALVLIFTAIAMAMPSTLTSMTNSGAHGFSEVLYAYSSGANNNGSAFAGLNANTPWFNTSIGLAMLLGRFVPMVFVLALAGSLAEQKPIPATAGTLRTEKPLFTGLLVGTVMIVAGLTYFPALALGPLAEGLAS</sequence>
<organism evidence="10 11">
    <name type="scientific">Streptomyces mauvecolor</name>
    <dbReference type="NCBI Taxonomy" id="58345"/>
    <lineage>
        <taxon>Bacteria</taxon>
        <taxon>Bacillati</taxon>
        <taxon>Actinomycetota</taxon>
        <taxon>Actinomycetes</taxon>
        <taxon>Kitasatosporales</taxon>
        <taxon>Streptomycetaceae</taxon>
        <taxon>Streptomyces</taxon>
    </lineage>
</organism>
<feature type="transmembrane region" description="Helical" evidence="9">
    <location>
        <begin position="481"/>
        <end position="501"/>
    </location>
</feature>
<gene>
    <name evidence="9 10" type="primary">kdpA</name>
    <name evidence="10" type="ORF">ACFPFX_37865</name>
</gene>
<keyword evidence="1 9" id="KW-0813">Transport</keyword>
<feature type="transmembrane region" description="Helical" evidence="9">
    <location>
        <begin position="176"/>
        <end position="197"/>
    </location>
</feature>
<dbReference type="RefSeq" id="WP_344374605.1">
    <property type="nucleotide sequence ID" value="NZ_BAAASQ010000009.1"/>
</dbReference>
<evidence type="ECO:0000256" key="8">
    <source>
        <dbReference type="ARBA" id="ARBA00023136"/>
    </source>
</evidence>
<reference evidence="11" key="1">
    <citation type="journal article" date="2019" name="Int. J. Syst. Evol. Microbiol.">
        <title>The Global Catalogue of Microorganisms (GCM) 10K type strain sequencing project: providing services to taxonomists for standard genome sequencing and annotation.</title>
        <authorList>
            <consortium name="The Broad Institute Genomics Platform"/>
            <consortium name="The Broad Institute Genome Sequencing Center for Infectious Disease"/>
            <person name="Wu L."/>
            <person name="Ma J."/>
        </authorList>
    </citation>
    <scope>NUCLEOTIDE SEQUENCE [LARGE SCALE GENOMIC DNA]</scope>
    <source>
        <strain evidence="11">CCM 7224</strain>
    </source>
</reference>
<feature type="transmembrane region" description="Helical" evidence="9">
    <location>
        <begin position="132"/>
        <end position="155"/>
    </location>
</feature>
<feature type="transmembrane region" description="Helical" evidence="9">
    <location>
        <begin position="249"/>
        <end position="268"/>
    </location>
</feature>
<evidence type="ECO:0000256" key="5">
    <source>
        <dbReference type="ARBA" id="ARBA00022958"/>
    </source>
</evidence>
<comment type="subunit">
    <text evidence="9">The system is composed of three essential subunits: KdpA, KdpB and KdpC.</text>
</comment>
<keyword evidence="11" id="KW-1185">Reference proteome</keyword>
<accession>A0ABV9V043</accession>
<keyword evidence="8 9" id="KW-0472">Membrane</keyword>
<evidence type="ECO:0000256" key="9">
    <source>
        <dbReference type="HAMAP-Rule" id="MF_00275"/>
    </source>
</evidence>
<evidence type="ECO:0000256" key="2">
    <source>
        <dbReference type="ARBA" id="ARBA00022475"/>
    </source>
</evidence>
<evidence type="ECO:0000256" key="3">
    <source>
        <dbReference type="ARBA" id="ARBA00022538"/>
    </source>
</evidence>
<feature type="transmembrane region" description="Helical" evidence="9">
    <location>
        <begin position="415"/>
        <end position="434"/>
    </location>
</feature>
<keyword evidence="3 9" id="KW-0633">Potassium transport</keyword>
<keyword evidence="4 9" id="KW-0812">Transmembrane</keyword>
<comment type="caution">
    <text evidence="9">Lacks conserved residue(s) required for the propagation of feature annotation.</text>
</comment>
<feature type="transmembrane region" description="Helical" evidence="9">
    <location>
        <begin position="376"/>
        <end position="394"/>
    </location>
</feature>
<dbReference type="PIRSF" id="PIRSF001294">
    <property type="entry name" value="K_ATPaseA"/>
    <property type="match status" value="1"/>
</dbReference>
<name>A0ABV9V043_9ACTN</name>
<dbReference type="PANTHER" id="PTHR30607">
    <property type="entry name" value="POTASSIUM-TRANSPORTING ATPASE A CHAIN"/>
    <property type="match status" value="1"/>
</dbReference>
<dbReference type="EMBL" id="JBHSIZ010000054">
    <property type="protein sequence ID" value="MFC4962063.1"/>
    <property type="molecule type" value="Genomic_DNA"/>
</dbReference>
<feature type="transmembrane region" description="Helical" evidence="9">
    <location>
        <begin position="280"/>
        <end position="299"/>
    </location>
</feature>
<comment type="caution">
    <text evidence="10">The sequence shown here is derived from an EMBL/GenBank/DDBJ whole genome shotgun (WGS) entry which is preliminary data.</text>
</comment>
<evidence type="ECO:0000256" key="4">
    <source>
        <dbReference type="ARBA" id="ARBA00022692"/>
    </source>
</evidence>
<dbReference type="Proteomes" id="UP001595834">
    <property type="component" value="Unassembled WGS sequence"/>
</dbReference>